<dbReference type="EMBL" id="FOOT01000003">
    <property type="protein sequence ID" value="SFG76076.1"/>
    <property type="molecule type" value="Genomic_DNA"/>
</dbReference>
<protein>
    <submittedName>
        <fullName evidence="1">Uncharacterized protein</fullName>
    </submittedName>
</protein>
<name>A0A1I2UMJ7_9BACT</name>
<dbReference type="Proteomes" id="UP000198724">
    <property type="component" value="Unassembled WGS sequence"/>
</dbReference>
<reference evidence="2" key="1">
    <citation type="submission" date="2016-10" db="EMBL/GenBank/DDBJ databases">
        <authorList>
            <person name="Varghese N."/>
            <person name="Submissions S."/>
        </authorList>
    </citation>
    <scope>NUCLEOTIDE SEQUENCE [LARGE SCALE GENOMIC DNA]</scope>
    <source>
        <strain evidence="2">LP51</strain>
    </source>
</reference>
<dbReference type="AlphaFoldDB" id="A0A1I2UMJ7"/>
<dbReference type="OrthoDB" id="852598at2"/>
<proteinExistence type="predicted"/>
<evidence type="ECO:0000313" key="2">
    <source>
        <dbReference type="Proteomes" id="UP000198724"/>
    </source>
</evidence>
<dbReference type="RefSeq" id="WP_092101347.1">
    <property type="nucleotide sequence ID" value="NZ_FOOT01000003.1"/>
</dbReference>
<gene>
    <name evidence="1" type="ORF">SAMN05421739_103531</name>
</gene>
<evidence type="ECO:0000313" key="1">
    <source>
        <dbReference type="EMBL" id="SFG76076.1"/>
    </source>
</evidence>
<keyword evidence="2" id="KW-1185">Reference proteome</keyword>
<sequence length="115" mass="12811">MKRPLSIALVLLCFCACSGKKDHATEEEQAVIASETGIPLPLPPDIIYTVRPLIHGKLYSEPDFEAVPVAYFDTTQQIYVLDTSNTMFAKARIRQDTVQYTGYVPKTILPAHAQE</sequence>
<organism evidence="1 2">
    <name type="scientific">Pontibacter chinhatensis</name>
    <dbReference type="NCBI Taxonomy" id="1436961"/>
    <lineage>
        <taxon>Bacteria</taxon>
        <taxon>Pseudomonadati</taxon>
        <taxon>Bacteroidota</taxon>
        <taxon>Cytophagia</taxon>
        <taxon>Cytophagales</taxon>
        <taxon>Hymenobacteraceae</taxon>
        <taxon>Pontibacter</taxon>
    </lineage>
</organism>
<accession>A0A1I2UMJ7</accession>